<dbReference type="EMBL" id="RRYP01014468">
    <property type="protein sequence ID" value="TNV75964.1"/>
    <property type="molecule type" value="Genomic_DNA"/>
</dbReference>
<dbReference type="Proteomes" id="UP000785679">
    <property type="component" value="Unassembled WGS sequence"/>
</dbReference>
<evidence type="ECO:0000313" key="2">
    <source>
        <dbReference type="EMBL" id="TNV75964.1"/>
    </source>
</evidence>
<accession>A0A8J8SYX0</accession>
<dbReference type="AlphaFoldDB" id="A0A8J8SYX0"/>
<dbReference type="InterPro" id="IPR006571">
    <property type="entry name" value="TLDc_dom"/>
</dbReference>
<evidence type="ECO:0000313" key="3">
    <source>
        <dbReference type="Proteomes" id="UP000785679"/>
    </source>
</evidence>
<name>A0A8J8SYX0_HALGN</name>
<evidence type="ECO:0000259" key="1">
    <source>
        <dbReference type="Pfam" id="PF07534"/>
    </source>
</evidence>
<protein>
    <recommendedName>
        <fullName evidence="1">TLDc domain-containing protein</fullName>
    </recommendedName>
</protein>
<proteinExistence type="predicted"/>
<keyword evidence="3" id="KW-1185">Reference proteome</keyword>
<reference evidence="2" key="1">
    <citation type="submission" date="2019-06" db="EMBL/GenBank/DDBJ databases">
        <authorList>
            <person name="Zheng W."/>
        </authorList>
    </citation>
    <scope>NUCLEOTIDE SEQUENCE</scope>
    <source>
        <strain evidence="2">QDHG01</strain>
    </source>
</reference>
<organism evidence="2 3">
    <name type="scientific">Halteria grandinella</name>
    <dbReference type="NCBI Taxonomy" id="5974"/>
    <lineage>
        <taxon>Eukaryota</taxon>
        <taxon>Sar</taxon>
        <taxon>Alveolata</taxon>
        <taxon>Ciliophora</taxon>
        <taxon>Intramacronucleata</taxon>
        <taxon>Spirotrichea</taxon>
        <taxon>Stichotrichia</taxon>
        <taxon>Sporadotrichida</taxon>
        <taxon>Halteriidae</taxon>
        <taxon>Halteria</taxon>
    </lineage>
</organism>
<feature type="domain" description="TLDc" evidence="1">
    <location>
        <begin position="85"/>
        <end position="208"/>
    </location>
</feature>
<gene>
    <name evidence="2" type="ORF">FGO68_gene9882</name>
</gene>
<dbReference type="Pfam" id="PF07534">
    <property type="entry name" value="TLD"/>
    <property type="match status" value="1"/>
</dbReference>
<sequence>MEQDFTKQEIPSFKHGMFRLGKIKNKYLIIQIVCWSDTLDECVPLFIQSCRIFKNLFENETMSFMLYGSSWEYLAIPKEPAGALISTHKDIRLISKGLKYKHFKLELVYNSSKDVKLPEKFHAKCEGVTNIVCVIQTDMKQIIGGYTQEAWEPCEPSQYKSDPHAFIFSLSKQSLHPIQHGHEKFATFHDKNSFCVFGDVRRSDLFVGGWNSVSNLGTTYTLPEGIMKNSFEASSYLAGNQYFNKTVIQAYKVVFI</sequence>
<comment type="caution">
    <text evidence="2">The sequence shown here is derived from an EMBL/GenBank/DDBJ whole genome shotgun (WGS) entry which is preliminary data.</text>
</comment>